<feature type="compositionally biased region" description="Low complexity" evidence="1">
    <location>
        <begin position="71"/>
        <end position="88"/>
    </location>
</feature>
<evidence type="ECO:0000313" key="3">
    <source>
        <dbReference type="EMBL" id="KAJ3175691.1"/>
    </source>
</evidence>
<dbReference type="EMBL" id="JADGJQ010000049">
    <property type="protein sequence ID" value="KAJ3175691.1"/>
    <property type="molecule type" value="Genomic_DNA"/>
</dbReference>
<evidence type="ECO:0000313" key="4">
    <source>
        <dbReference type="Proteomes" id="UP001212152"/>
    </source>
</evidence>
<accession>A0AAD5THF2</accession>
<organism evidence="3 4">
    <name type="scientific">Geranomyces variabilis</name>
    <dbReference type="NCBI Taxonomy" id="109894"/>
    <lineage>
        <taxon>Eukaryota</taxon>
        <taxon>Fungi</taxon>
        <taxon>Fungi incertae sedis</taxon>
        <taxon>Chytridiomycota</taxon>
        <taxon>Chytridiomycota incertae sedis</taxon>
        <taxon>Chytridiomycetes</taxon>
        <taxon>Spizellomycetales</taxon>
        <taxon>Powellomycetaceae</taxon>
        <taxon>Geranomyces</taxon>
    </lineage>
</organism>
<dbReference type="InterPro" id="IPR014876">
    <property type="entry name" value="DEK_C"/>
</dbReference>
<feature type="compositionally biased region" description="Basic and acidic residues" evidence="1">
    <location>
        <begin position="162"/>
        <end position="194"/>
    </location>
</feature>
<feature type="compositionally biased region" description="Acidic residues" evidence="1">
    <location>
        <begin position="113"/>
        <end position="125"/>
    </location>
</feature>
<sequence>MDPSQPALKSAALQILRAGDLTTLTERSVRRGVETRLGLAEKFLDAPDHRAFIKTLVAQYLVDPAQFVETPASASPSSKKRSSSSASKDVGDDGDLVPSAQRKRLRKKRTVIDSEDEEDEDEGGIEAETPRNEAGSKSSSPRKREESSERKDSDANTQPPTTKDKTPKSKGKAERRPSTAGKESKTVNISEKDQASITKLKKYIKLCGVNKRLDKEMEEMTGKERIQYLRQMLVDLGVKDNPTIEKCKKIQAKRALQAEVQELDTSLIVSGKRR</sequence>
<reference evidence="3" key="1">
    <citation type="submission" date="2020-05" db="EMBL/GenBank/DDBJ databases">
        <title>Phylogenomic resolution of chytrid fungi.</title>
        <authorList>
            <person name="Stajich J.E."/>
            <person name="Amses K."/>
            <person name="Simmons R."/>
            <person name="Seto K."/>
            <person name="Myers J."/>
            <person name="Bonds A."/>
            <person name="Quandt C.A."/>
            <person name="Barry K."/>
            <person name="Liu P."/>
            <person name="Grigoriev I."/>
            <person name="Longcore J.E."/>
            <person name="James T.Y."/>
        </authorList>
    </citation>
    <scope>NUCLEOTIDE SEQUENCE</scope>
    <source>
        <strain evidence="3">JEL0379</strain>
    </source>
</reference>
<name>A0AAD5THF2_9FUNG</name>
<feature type="region of interest" description="Disordered" evidence="1">
    <location>
        <begin position="69"/>
        <end position="194"/>
    </location>
</feature>
<dbReference type="PANTHER" id="PTHR15410">
    <property type="entry name" value="HIRA-INTERACTING PROTEIN 3"/>
    <property type="match status" value="1"/>
</dbReference>
<dbReference type="PROSITE" id="PS51998">
    <property type="entry name" value="DEK_C"/>
    <property type="match status" value="1"/>
</dbReference>
<keyword evidence="4" id="KW-1185">Reference proteome</keyword>
<dbReference type="Proteomes" id="UP001212152">
    <property type="component" value="Unassembled WGS sequence"/>
</dbReference>
<proteinExistence type="predicted"/>
<feature type="domain" description="DEK-C" evidence="2">
    <location>
        <begin position="2"/>
        <end position="62"/>
    </location>
</feature>
<dbReference type="GO" id="GO:0005634">
    <property type="term" value="C:nucleus"/>
    <property type="evidence" value="ECO:0007669"/>
    <property type="project" value="TreeGrafter"/>
</dbReference>
<evidence type="ECO:0000259" key="2">
    <source>
        <dbReference type="PROSITE" id="PS51998"/>
    </source>
</evidence>
<evidence type="ECO:0000256" key="1">
    <source>
        <dbReference type="SAM" id="MobiDB-lite"/>
    </source>
</evidence>
<dbReference type="Pfam" id="PF08766">
    <property type="entry name" value="DEK_C"/>
    <property type="match status" value="1"/>
</dbReference>
<protein>
    <submittedName>
        <fullName evidence="3">HIRA-interacting protein 3</fullName>
    </submittedName>
</protein>
<dbReference type="PANTHER" id="PTHR15410:SF2">
    <property type="entry name" value="HIRA-INTERACTING PROTEIN 3"/>
    <property type="match status" value="1"/>
</dbReference>
<gene>
    <name evidence="3" type="primary">HIRIP3</name>
    <name evidence="3" type="ORF">HDU87_005834</name>
</gene>
<dbReference type="AlphaFoldDB" id="A0AAD5THF2"/>
<comment type="caution">
    <text evidence="3">The sequence shown here is derived from an EMBL/GenBank/DDBJ whole genome shotgun (WGS) entry which is preliminary data.</text>
</comment>
<dbReference type="InterPro" id="IPR037647">
    <property type="entry name" value="HIRIP3"/>
</dbReference>
<feature type="compositionally biased region" description="Basic and acidic residues" evidence="1">
    <location>
        <begin position="142"/>
        <end position="154"/>
    </location>
</feature>